<comment type="caution">
    <text evidence="1">The sequence shown here is derived from an EMBL/GenBank/DDBJ whole genome shotgun (WGS) entry which is preliminary data.</text>
</comment>
<gene>
    <name evidence="1" type="ORF">OGATHE_003975</name>
</gene>
<evidence type="ECO:0000313" key="2">
    <source>
        <dbReference type="Proteomes" id="UP000788993"/>
    </source>
</evidence>
<dbReference type="Proteomes" id="UP000788993">
    <property type="component" value="Unassembled WGS sequence"/>
</dbReference>
<dbReference type="AlphaFoldDB" id="A0A9P8P4M5"/>
<protein>
    <submittedName>
        <fullName evidence="1">Uncharacterized protein</fullName>
    </submittedName>
</protein>
<dbReference type="PANTHER" id="PTHR37449:SF1">
    <property type="entry name" value="OS02G0159950 PROTEIN"/>
    <property type="match status" value="1"/>
</dbReference>
<reference evidence="1" key="1">
    <citation type="journal article" date="2021" name="Open Biol.">
        <title>Shared evolutionary footprints suggest mitochondrial oxidative damage underlies multiple complex I losses in fungi.</title>
        <authorList>
            <person name="Schikora-Tamarit M.A."/>
            <person name="Marcet-Houben M."/>
            <person name="Nosek J."/>
            <person name="Gabaldon T."/>
        </authorList>
    </citation>
    <scope>NUCLEOTIDE SEQUENCE</scope>
    <source>
        <strain evidence="1">NCAIM Y.01608</strain>
    </source>
</reference>
<reference evidence="1" key="2">
    <citation type="submission" date="2021-01" db="EMBL/GenBank/DDBJ databases">
        <authorList>
            <person name="Schikora-Tamarit M.A."/>
        </authorList>
    </citation>
    <scope>NUCLEOTIDE SEQUENCE</scope>
    <source>
        <strain evidence="1">NCAIM Y.01608</strain>
    </source>
</reference>
<sequence length="182" mass="19730">MAEAGEKMKFAPIVAATALASSVFPVPGGPYNSTPLGGLIPTLMNSSGFLSGSSITSLNSRTCSVRPPIPLNEISPGSNVVILYTNGSTSRGKMRMMVNVVMSSATRTPFFNFSRLMVDRQPTMYRGPEEAFTMNLSSSNCFSTSPMIWPIDCNALISSSVLENFFSRSRIPKRASFRRLSH</sequence>
<dbReference type="EMBL" id="JAEUBD010001178">
    <property type="protein sequence ID" value="KAH3665160.1"/>
    <property type="molecule type" value="Genomic_DNA"/>
</dbReference>
<proteinExistence type="predicted"/>
<evidence type="ECO:0000313" key="1">
    <source>
        <dbReference type="EMBL" id="KAH3665160.1"/>
    </source>
</evidence>
<name>A0A9P8P4M5_9ASCO</name>
<keyword evidence="2" id="KW-1185">Reference proteome</keyword>
<organism evidence="1 2">
    <name type="scientific">Ogataea polymorpha</name>
    <dbReference type="NCBI Taxonomy" id="460523"/>
    <lineage>
        <taxon>Eukaryota</taxon>
        <taxon>Fungi</taxon>
        <taxon>Dikarya</taxon>
        <taxon>Ascomycota</taxon>
        <taxon>Saccharomycotina</taxon>
        <taxon>Pichiomycetes</taxon>
        <taxon>Pichiales</taxon>
        <taxon>Pichiaceae</taxon>
        <taxon>Ogataea</taxon>
    </lineage>
</organism>
<accession>A0A9P8P4M5</accession>
<dbReference type="PANTHER" id="PTHR37449">
    <property type="match status" value="1"/>
</dbReference>